<dbReference type="EMBL" id="JAEKJY010000002">
    <property type="protein sequence ID" value="MBN8235348.1"/>
    <property type="molecule type" value="Genomic_DNA"/>
</dbReference>
<keyword evidence="3" id="KW-1185">Reference proteome</keyword>
<comment type="caution">
    <text evidence="2">The sequence shown here is derived from an EMBL/GenBank/DDBJ whole genome shotgun (WGS) entry which is preliminary data.</text>
</comment>
<feature type="transmembrane region" description="Helical" evidence="1">
    <location>
        <begin position="100"/>
        <end position="116"/>
    </location>
</feature>
<organism evidence="2 3">
    <name type="scientific">Halobacillus kuroshimensis</name>
    <dbReference type="NCBI Taxonomy" id="302481"/>
    <lineage>
        <taxon>Bacteria</taxon>
        <taxon>Bacillati</taxon>
        <taxon>Bacillota</taxon>
        <taxon>Bacilli</taxon>
        <taxon>Bacillales</taxon>
        <taxon>Bacillaceae</taxon>
        <taxon>Halobacillus</taxon>
    </lineage>
</organism>
<name>A0ABS3DVH2_9BACI</name>
<sequence>MKVSWTMRNILAALISSFVTALLVSIYLTSDYSNLLGNLYFNLVNIYLGHAVFALPLSLIADRLSSQLSLGRFFIEWGLYLLIGPLLAVLLAVFTMFLSLYLIPISFIFPITYTLVKKIPAAFLKRSLTAAVLLSVAVTAAMYYSIR</sequence>
<proteinExistence type="predicted"/>
<accession>A0ABS3DVH2</accession>
<evidence type="ECO:0000313" key="2">
    <source>
        <dbReference type="EMBL" id="MBN8235348.1"/>
    </source>
</evidence>
<dbReference type="Proteomes" id="UP000663970">
    <property type="component" value="Unassembled WGS sequence"/>
</dbReference>
<feature type="transmembrane region" description="Helical" evidence="1">
    <location>
        <begin position="73"/>
        <end position="94"/>
    </location>
</feature>
<evidence type="ECO:0000313" key="3">
    <source>
        <dbReference type="Proteomes" id="UP000663970"/>
    </source>
</evidence>
<keyword evidence="1" id="KW-0472">Membrane</keyword>
<dbReference type="RefSeq" id="WP_206933463.1">
    <property type="nucleotide sequence ID" value="NZ_JAEKJY010000002.1"/>
</dbReference>
<keyword evidence="1" id="KW-1133">Transmembrane helix</keyword>
<gene>
    <name evidence="2" type="ORF">JF544_08790</name>
</gene>
<reference evidence="2 3" key="1">
    <citation type="submission" date="2020-12" db="EMBL/GenBank/DDBJ databases">
        <title>Oil enriched cultivation method for isolating marine PHA-producing bacteria.</title>
        <authorList>
            <person name="Zheng W."/>
            <person name="Yu S."/>
            <person name="Huang Y."/>
        </authorList>
    </citation>
    <scope>NUCLEOTIDE SEQUENCE [LARGE SCALE GENOMIC DNA]</scope>
    <source>
        <strain evidence="2 3">SY-2-6</strain>
    </source>
</reference>
<feature type="transmembrane region" description="Helical" evidence="1">
    <location>
        <begin position="40"/>
        <end position="61"/>
    </location>
</feature>
<feature type="transmembrane region" description="Helical" evidence="1">
    <location>
        <begin position="9"/>
        <end position="28"/>
    </location>
</feature>
<protein>
    <submittedName>
        <fullName evidence="2">Uncharacterized protein</fullName>
    </submittedName>
</protein>
<keyword evidence="1" id="KW-0812">Transmembrane</keyword>
<evidence type="ECO:0000256" key="1">
    <source>
        <dbReference type="SAM" id="Phobius"/>
    </source>
</evidence>
<feature type="transmembrane region" description="Helical" evidence="1">
    <location>
        <begin position="128"/>
        <end position="146"/>
    </location>
</feature>